<dbReference type="PANTHER" id="PTHR33560">
    <property type="entry name" value="PROTEIN FAM227B"/>
    <property type="match status" value="1"/>
</dbReference>
<dbReference type="Proteomes" id="UP001187315">
    <property type="component" value="Unassembled WGS sequence"/>
</dbReference>
<accession>A0AA88T905</accession>
<feature type="compositionally biased region" description="Polar residues" evidence="2">
    <location>
        <begin position="374"/>
        <end position="384"/>
    </location>
</feature>
<protein>
    <recommendedName>
        <fullName evidence="5">Family with sequence similarity 227 member A</fullName>
    </recommendedName>
</protein>
<organism evidence="3 4">
    <name type="scientific">Tachysurus vachellii</name>
    <name type="common">Darkbarbel catfish</name>
    <name type="synonym">Pelteobagrus vachellii</name>
    <dbReference type="NCBI Taxonomy" id="175792"/>
    <lineage>
        <taxon>Eukaryota</taxon>
        <taxon>Metazoa</taxon>
        <taxon>Chordata</taxon>
        <taxon>Craniata</taxon>
        <taxon>Vertebrata</taxon>
        <taxon>Euteleostomi</taxon>
        <taxon>Actinopterygii</taxon>
        <taxon>Neopterygii</taxon>
        <taxon>Teleostei</taxon>
        <taxon>Ostariophysi</taxon>
        <taxon>Siluriformes</taxon>
        <taxon>Bagridae</taxon>
        <taxon>Tachysurus</taxon>
    </lineage>
</organism>
<comment type="caution">
    <text evidence="3">The sequence shown here is derived from an EMBL/GenBank/DDBJ whole genome shotgun (WGS) entry which is preliminary data.</text>
</comment>
<feature type="region of interest" description="Disordered" evidence="2">
    <location>
        <begin position="79"/>
        <end position="104"/>
    </location>
</feature>
<dbReference type="AlphaFoldDB" id="A0AA88T905"/>
<evidence type="ECO:0008006" key="5">
    <source>
        <dbReference type="Google" id="ProtNLM"/>
    </source>
</evidence>
<dbReference type="EMBL" id="JAVHJS010000001">
    <property type="protein sequence ID" value="KAK2868488.1"/>
    <property type="molecule type" value="Genomic_DNA"/>
</dbReference>
<dbReference type="PANTHER" id="PTHR33560:SF1">
    <property type="entry name" value="PROTEIN FAM227A"/>
    <property type="match status" value="1"/>
</dbReference>
<gene>
    <name evidence="3" type="ORF">Q7C36_000359</name>
</gene>
<evidence type="ECO:0000256" key="1">
    <source>
        <dbReference type="ARBA" id="ARBA00008666"/>
    </source>
</evidence>
<evidence type="ECO:0000313" key="3">
    <source>
        <dbReference type="EMBL" id="KAK2868488.1"/>
    </source>
</evidence>
<feature type="region of interest" description="Disordered" evidence="2">
    <location>
        <begin position="374"/>
        <end position="396"/>
    </location>
</feature>
<evidence type="ECO:0000313" key="4">
    <source>
        <dbReference type="Proteomes" id="UP001187315"/>
    </source>
</evidence>
<keyword evidence="4" id="KW-1185">Reference proteome</keyword>
<sequence>MLASFMYYSMFEAQNVDVDVNSMCVPVMVWHEEDRENTMTVKQDCKRRQELSHAPISCLVGTMESLSEEISHLPLLQRHSSPVQSSHENTNGHLESTANEKREKPRSIPCSILCKSHTVTEKKMMDIPKMVELYHCPQFGDVPVPLPHNTAYSAIVTRVIQAQRHLVHKPRLKTVFHNILSSPTVESFVINSFWWLFLENFQPDRKAQDRLFGRIAENYISILTQSLSSNSGTIFLQDFPSTLSQVLFCCFSCCFPQSCCFCDPTFLTALCSTVYQWTGGLCPAPEVYKQWDFEALEANESSNILLREKKKKENDSSHTSIDSVFSSIFLTEPSSNHTAVKKKRMKSLCEVSQASALNSKNKITTMSCRNTSKVEKTSASQNNPGCDLKGDHKNTTSARESHAVDGHMEVKHCVFNVWGNSPLVQHHMNTMHLQSNVGYNVLVRRTQLQALHQYPHIYICIPIFLNSLTANSPTYQDFLRQTRQRSSCQWKELRSLWARHTQEIRIMQKKREDEQNQLLRKDKKILSQRPVVHKLCQLLVPPNKGEEESKTRSERLLAFRTIIAGIE</sequence>
<proteinExistence type="inferred from homology"/>
<feature type="compositionally biased region" description="Polar residues" evidence="2">
    <location>
        <begin position="79"/>
        <end position="97"/>
    </location>
</feature>
<dbReference type="Pfam" id="PF14922">
    <property type="entry name" value="FWWh"/>
    <property type="match status" value="1"/>
</dbReference>
<comment type="similarity">
    <text evidence="1">Belongs to the FAM227 family.</text>
</comment>
<evidence type="ECO:0000256" key="2">
    <source>
        <dbReference type="SAM" id="MobiDB-lite"/>
    </source>
</evidence>
<reference evidence="3" key="1">
    <citation type="submission" date="2023-08" db="EMBL/GenBank/DDBJ databases">
        <title>Pelteobagrus vachellii genome.</title>
        <authorList>
            <person name="Liu H."/>
        </authorList>
    </citation>
    <scope>NUCLEOTIDE SEQUENCE</scope>
    <source>
        <strain evidence="3">PRFRI_2022a</strain>
        <tissue evidence="3">Muscle</tissue>
    </source>
</reference>
<dbReference type="InterPro" id="IPR029417">
    <property type="entry name" value="FAM227"/>
</dbReference>
<name>A0AA88T905_TACVA</name>